<gene>
    <name evidence="2" type="ORF">TeGR_g2358</name>
</gene>
<keyword evidence="3" id="KW-1185">Reference proteome</keyword>
<proteinExistence type="predicted"/>
<dbReference type="EMBL" id="BRYB01004254">
    <property type="protein sequence ID" value="GMI28038.1"/>
    <property type="molecule type" value="Genomic_DNA"/>
</dbReference>
<feature type="non-terminal residue" evidence="2">
    <location>
        <position position="356"/>
    </location>
</feature>
<organism evidence="2 3">
    <name type="scientific">Tetraparma gracilis</name>
    <dbReference type="NCBI Taxonomy" id="2962635"/>
    <lineage>
        <taxon>Eukaryota</taxon>
        <taxon>Sar</taxon>
        <taxon>Stramenopiles</taxon>
        <taxon>Ochrophyta</taxon>
        <taxon>Bolidophyceae</taxon>
        <taxon>Parmales</taxon>
        <taxon>Triparmaceae</taxon>
        <taxon>Tetraparma</taxon>
    </lineage>
</organism>
<feature type="region of interest" description="Disordered" evidence="1">
    <location>
        <begin position="229"/>
        <end position="269"/>
    </location>
</feature>
<dbReference type="Proteomes" id="UP001165060">
    <property type="component" value="Unassembled WGS sequence"/>
</dbReference>
<feature type="compositionally biased region" description="Basic residues" evidence="1">
    <location>
        <begin position="230"/>
        <end position="247"/>
    </location>
</feature>
<evidence type="ECO:0000256" key="1">
    <source>
        <dbReference type="SAM" id="MobiDB-lite"/>
    </source>
</evidence>
<reference evidence="2 3" key="1">
    <citation type="journal article" date="2023" name="Commun. Biol.">
        <title>Genome analysis of Parmales, the sister group of diatoms, reveals the evolutionary specialization of diatoms from phago-mixotrophs to photoautotrophs.</title>
        <authorList>
            <person name="Ban H."/>
            <person name="Sato S."/>
            <person name="Yoshikawa S."/>
            <person name="Yamada K."/>
            <person name="Nakamura Y."/>
            <person name="Ichinomiya M."/>
            <person name="Sato N."/>
            <person name="Blanc-Mathieu R."/>
            <person name="Endo H."/>
            <person name="Kuwata A."/>
            <person name="Ogata H."/>
        </authorList>
    </citation>
    <scope>NUCLEOTIDE SEQUENCE [LARGE SCALE GENOMIC DNA]</scope>
</reference>
<evidence type="ECO:0000313" key="3">
    <source>
        <dbReference type="Proteomes" id="UP001165060"/>
    </source>
</evidence>
<comment type="caution">
    <text evidence="2">The sequence shown here is derived from an EMBL/GenBank/DDBJ whole genome shotgun (WGS) entry which is preliminary data.</text>
</comment>
<sequence>MVHSPMAPHRLIGLIGLAALLQLALLQLAGAFLPVPLPRALLPRALLPRTTYYASSSPSSDPVSEISLSLLDDHSSEAELLSATLARHLDEAYYPHPSHKRIGAATAEAYVEARSMDFTAVSDVFMHVAEQLEGQGGMTGDGVFEGSFVNNYDVGNLVAAYLMQRVGAESADCNVRFPDLPALERDAAGRVGSLDDDFARHKFMMQIMDGEVPASNVLEVLGRVLARPAGKGKKKGGRGKGKGKAKAKKEGGVEGGAESGAEGGAEGGVEEAPKGLQIADLKGDVLVDTAGALSLVGCTESLEMLEASLPTEDDDIDAFESLWSIVETLHGEEETKLMKDGLREKTGEWTSFEARS</sequence>
<name>A0ABQ6MKB2_9STRA</name>
<feature type="compositionally biased region" description="Gly residues" evidence="1">
    <location>
        <begin position="253"/>
        <end position="267"/>
    </location>
</feature>
<accession>A0ABQ6MKB2</accession>
<protein>
    <submittedName>
        <fullName evidence="2">Uncharacterized protein</fullName>
    </submittedName>
</protein>
<evidence type="ECO:0000313" key="2">
    <source>
        <dbReference type="EMBL" id="GMI28038.1"/>
    </source>
</evidence>